<comment type="function">
    <text evidence="9">May be a proton symporter involved in the uptake of osmolytes such as proline and glycine betaine.</text>
</comment>
<evidence type="ECO:0000259" key="13">
    <source>
        <dbReference type="PROSITE" id="PS50850"/>
    </source>
</evidence>
<keyword evidence="15" id="KW-1185">Reference proteome</keyword>
<dbReference type="Pfam" id="PF07690">
    <property type="entry name" value="MFS_1"/>
    <property type="match status" value="1"/>
</dbReference>
<feature type="transmembrane region" description="Helical" evidence="12">
    <location>
        <begin position="144"/>
        <end position="168"/>
    </location>
</feature>
<evidence type="ECO:0000313" key="15">
    <source>
        <dbReference type="Proteomes" id="UP000053707"/>
    </source>
</evidence>
<dbReference type="InterPro" id="IPR011701">
    <property type="entry name" value="MFS"/>
</dbReference>
<dbReference type="SUPFAM" id="SSF103473">
    <property type="entry name" value="MFS general substrate transporter"/>
    <property type="match status" value="1"/>
</dbReference>
<keyword evidence="5 12" id="KW-0812">Transmembrane</keyword>
<feature type="transmembrane region" description="Helical" evidence="12">
    <location>
        <begin position="298"/>
        <end position="315"/>
    </location>
</feature>
<feature type="transmembrane region" description="Helical" evidence="12">
    <location>
        <begin position="174"/>
        <end position="194"/>
    </location>
</feature>
<proteinExistence type="inferred from homology"/>
<evidence type="ECO:0000256" key="1">
    <source>
        <dbReference type="ARBA" id="ARBA00004651"/>
    </source>
</evidence>
<reference evidence="14 15" key="1">
    <citation type="submission" date="2016-01" db="EMBL/GenBank/DDBJ databases">
        <authorList>
            <consortium name="TB Trials Study Group"/>
            <person name="Sutton G."/>
            <person name="Brinkac L."/>
            <person name="Sanka R."/>
            <person name="Adams M."/>
            <person name="Lau E.L."/>
            <person name="Macaden R."/>
            <person name="Grewal H.M.S."/>
        </authorList>
    </citation>
    <scope>NUCLEOTIDE SEQUENCE [LARGE SCALE GENOMIC DNA]</scope>
    <source>
        <strain evidence="14 15">IS-1744</strain>
    </source>
</reference>
<evidence type="ECO:0000256" key="6">
    <source>
        <dbReference type="ARBA" id="ARBA00022847"/>
    </source>
</evidence>
<dbReference type="PROSITE" id="PS00217">
    <property type="entry name" value="SUGAR_TRANSPORT_2"/>
    <property type="match status" value="1"/>
</dbReference>
<evidence type="ECO:0000256" key="10">
    <source>
        <dbReference type="ARBA" id="ARBA00039918"/>
    </source>
</evidence>
<evidence type="ECO:0000256" key="9">
    <source>
        <dbReference type="ARBA" id="ARBA00037295"/>
    </source>
</evidence>
<dbReference type="Gene3D" id="1.20.1250.20">
    <property type="entry name" value="MFS general substrate transporter like domains"/>
    <property type="match status" value="2"/>
</dbReference>
<dbReference type="InterPro" id="IPR020846">
    <property type="entry name" value="MFS_dom"/>
</dbReference>
<dbReference type="GO" id="GO:0015293">
    <property type="term" value="F:symporter activity"/>
    <property type="evidence" value="ECO:0007669"/>
    <property type="project" value="UniProtKB-KW"/>
</dbReference>
<evidence type="ECO:0000256" key="12">
    <source>
        <dbReference type="SAM" id="Phobius"/>
    </source>
</evidence>
<feature type="transmembrane region" description="Helical" evidence="12">
    <location>
        <begin position="389"/>
        <end position="407"/>
    </location>
</feature>
<feature type="transmembrane region" description="Helical" evidence="12">
    <location>
        <begin position="43"/>
        <end position="63"/>
    </location>
</feature>
<feature type="transmembrane region" description="Helical" evidence="12">
    <location>
        <begin position="356"/>
        <end position="377"/>
    </location>
</feature>
<dbReference type="GO" id="GO:0005886">
    <property type="term" value="C:plasma membrane"/>
    <property type="evidence" value="ECO:0007669"/>
    <property type="project" value="UniProtKB-SubCell"/>
</dbReference>
<keyword evidence="6" id="KW-0769">Symport</keyword>
<keyword evidence="8 12" id="KW-0472">Membrane</keyword>
<dbReference type="InterPro" id="IPR005829">
    <property type="entry name" value="Sugar_transporter_CS"/>
</dbReference>
<gene>
    <name evidence="14" type="ORF">AU192_05540</name>
</gene>
<keyword evidence="7 12" id="KW-1133">Transmembrane helix</keyword>
<dbReference type="PROSITE" id="PS00216">
    <property type="entry name" value="SUGAR_TRANSPORT_1"/>
    <property type="match status" value="1"/>
</dbReference>
<evidence type="ECO:0000313" key="14">
    <source>
        <dbReference type="EMBL" id="KUI19306.1"/>
    </source>
</evidence>
<feature type="domain" description="Major facilitator superfamily (MFS) profile" evidence="13">
    <location>
        <begin position="4"/>
        <end position="414"/>
    </location>
</feature>
<evidence type="ECO:0000256" key="5">
    <source>
        <dbReference type="ARBA" id="ARBA00022692"/>
    </source>
</evidence>
<evidence type="ECO:0000256" key="7">
    <source>
        <dbReference type="ARBA" id="ARBA00022989"/>
    </source>
</evidence>
<dbReference type="PROSITE" id="PS50850">
    <property type="entry name" value="MFS"/>
    <property type="match status" value="1"/>
</dbReference>
<dbReference type="InterPro" id="IPR051084">
    <property type="entry name" value="H+-coupled_symporters"/>
</dbReference>
<dbReference type="Proteomes" id="UP000053707">
    <property type="component" value="Unassembled WGS sequence"/>
</dbReference>
<keyword evidence="3" id="KW-0813">Transport</keyword>
<evidence type="ECO:0000256" key="11">
    <source>
        <dbReference type="SAM" id="MobiDB-lite"/>
    </source>
</evidence>
<feature type="transmembrane region" description="Helical" evidence="12">
    <location>
        <begin position="269"/>
        <end position="286"/>
    </location>
</feature>
<comment type="similarity">
    <text evidence="2">Belongs to the major facilitator superfamily. Metabolite:H+ Symporter (MHS) family (TC 2.A.1.6) family.</text>
</comment>
<dbReference type="CDD" id="cd17366">
    <property type="entry name" value="MFS_ProP"/>
    <property type="match status" value="1"/>
</dbReference>
<comment type="subcellular location">
    <subcellularLocation>
        <location evidence="1">Cell membrane</location>
        <topology evidence="1">Multi-pass membrane protein</topology>
    </subcellularLocation>
</comment>
<dbReference type="PANTHER" id="PTHR43528">
    <property type="entry name" value="ALPHA-KETOGLUTARATE PERMEASE"/>
    <property type="match status" value="1"/>
</dbReference>
<dbReference type="FunFam" id="1.20.1250.20:FF:000001">
    <property type="entry name" value="Dicarboxylate MFS transporter"/>
    <property type="match status" value="1"/>
</dbReference>
<evidence type="ECO:0000256" key="3">
    <source>
        <dbReference type="ARBA" id="ARBA00022448"/>
    </source>
</evidence>
<dbReference type="PANTHER" id="PTHR43528:SF1">
    <property type="entry name" value="ALPHA-KETOGLUTARATE PERMEASE"/>
    <property type="match status" value="1"/>
</dbReference>
<feature type="transmembrane region" description="Helical" evidence="12">
    <location>
        <begin position="99"/>
        <end position="123"/>
    </location>
</feature>
<accession>A0A117JL76</accession>
<comment type="caution">
    <text evidence="14">The sequence shown here is derived from an EMBL/GenBank/DDBJ whole genome shotgun (WGS) entry which is preliminary data.</text>
</comment>
<dbReference type="AlphaFoldDB" id="A0A117JL76"/>
<dbReference type="InterPro" id="IPR036259">
    <property type="entry name" value="MFS_trans_sf"/>
</dbReference>
<name>A0A117JL76_9MYCO</name>
<feature type="transmembrane region" description="Helical" evidence="12">
    <location>
        <begin position="75"/>
        <end position="93"/>
    </location>
</feature>
<feature type="region of interest" description="Disordered" evidence="11">
    <location>
        <begin position="418"/>
        <end position="440"/>
    </location>
</feature>
<dbReference type="EMBL" id="LQIR01000007">
    <property type="protein sequence ID" value="KUI19306.1"/>
    <property type="molecule type" value="Genomic_DNA"/>
</dbReference>
<feature type="transmembrane region" description="Helical" evidence="12">
    <location>
        <begin position="232"/>
        <end position="249"/>
    </location>
</feature>
<evidence type="ECO:0000256" key="4">
    <source>
        <dbReference type="ARBA" id="ARBA00022475"/>
    </source>
</evidence>
<feature type="transmembrane region" description="Helical" evidence="12">
    <location>
        <begin position="321"/>
        <end position="344"/>
    </location>
</feature>
<protein>
    <recommendedName>
        <fullName evidence="10">Putative proline/betaine transporter</fullName>
    </recommendedName>
</protein>
<evidence type="ECO:0000256" key="8">
    <source>
        <dbReference type="ARBA" id="ARBA00023136"/>
    </source>
</evidence>
<keyword evidence="4" id="KW-1003">Cell membrane</keyword>
<sequence>MKKAIAASAVGNYTEWFDYGLYAYGVSYISTAIFPGDGATATLLALMTFAVSFLVRPLGGFVWGPLGDRLGRRRILAITILVMAGATLCVGLVPTYATIGIWAPVLMVILRMIQGFSTGGEYGGAATFMAEYAPARRRGMMGSFLEFGTLAGFSTGALLMLGFSLILSDDQMNVWGWRLPFLIAAPLGLIGLYLRTRLDETPVFKELEESGRQEQNIGAEFKDLLAQYWGPILRLGGLVVALNVVNYTLLTYMPTYLEQSIGLSTDMSLVVPIIGMLSMMIFLPFAGLASDRFGRKPVWWISLVGLFVAGIPMFMLMSTGVIGAVIGFAVLGLLYVPQLATISATFPAMFPTQVRYAGFAIAYNVSTALFGGTAPAVNDWLIGVTGDNLVPAYYMMGACIVGAIALAKLPETARCPINGTEIPGTPEAPPQLDYELEPSR</sequence>
<evidence type="ECO:0000256" key="2">
    <source>
        <dbReference type="ARBA" id="ARBA00008240"/>
    </source>
</evidence>
<organism evidence="14 15">
    <name type="scientific">Mycobacterium lehmannii</name>
    <dbReference type="NCBI Taxonomy" id="2048550"/>
    <lineage>
        <taxon>Bacteria</taxon>
        <taxon>Bacillati</taxon>
        <taxon>Actinomycetota</taxon>
        <taxon>Actinomycetes</taxon>
        <taxon>Mycobacteriales</taxon>
        <taxon>Mycobacteriaceae</taxon>
        <taxon>Mycobacterium</taxon>
    </lineage>
</organism>